<evidence type="ECO:0000313" key="23">
    <source>
        <dbReference type="Proteomes" id="UP000005615"/>
    </source>
</evidence>
<evidence type="ECO:0000256" key="2">
    <source>
        <dbReference type="ARBA" id="ARBA00004752"/>
    </source>
</evidence>
<dbReference type="GO" id="GO:0009252">
    <property type="term" value="P:peptidoglycan biosynthetic process"/>
    <property type="evidence" value="ECO:0007669"/>
    <property type="project" value="UniProtKB-KW"/>
</dbReference>
<keyword evidence="3" id="KW-1003">Cell membrane</keyword>
<evidence type="ECO:0000256" key="18">
    <source>
        <dbReference type="ARBA" id="ARBA00041418"/>
    </source>
</evidence>
<reference evidence="22 23" key="1">
    <citation type="journal article" date="2011" name="J. Bacteriol.">
        <title>Genome sequence of strain IMCC3088, a proteorhodopsin-containing marine bacterium belonging to the OM60/NOR5 clade.</title>
        <authorList>
            <person name="Jang Y."/>
            <person name="Oh H.M."/>
            <person name="Kang I."/>
            <person name="Lee K."/>
            <person name="Yang S.J."/>
            <person name="Cho J.C."/>
        </authorList>
    </citation>
    <scope>NUCLEOTIDE SEQUENCE [LARGE SCALE GENOMIC DNA]</scope>
    <source>
        <strain evidence="22 23">IMCC3088</strain>
    </source>
</reference>
<keyword evidence="11 21" id="KW-0472">Membrane</keyword>
<keyword evidence="4 22" id="KW-0132">Cell division</keyword>
<evidence type="ECO:0000256" key="5">
    <source>
        <dbReference type="ARBA" id="ARBA00022676"/>
    </source>
</evidence>
<feature type="transmembrane region" description="Helical" evidence="21">
    <location>
        <begin position="260"/>
        <end position="280"/>
    </location>
</feature>
<evidence type="ECO:0000256" key="1">
    <source>
        <dbReference type="ARBA" id="ARBA00004651"/>
    </source>
</evidence>
<feature type="transmembrane region" description="Helical" evidence="21">
    <location>
        <begin position="292"/>
        <end position="315"/>
    </location>
</feature>
<feature type="transmembrane region" description="Helical" evidence="21">
    <location>
        <begin position="120"/>
        <end position="137"/>
    </location>
</feature>
<evidence type="ECO:0000256" key="17">
    <source>
        <dbReference type="ARBA" id="ARBA00041185"/>
    </source>
</evidence>
<dbReference type="GO" id="GO:0005886">
    <property type="term" value="C:plasma membrane"/>
    <property type="evidence" value="ECO:0007669"/>
    <property type="project" value="UniProtKB-SubCell"/>
</dbReference>
<dbReference type="GO" id="GO:0008955">
    <property type="term" value="F:peptidoglycan glycosyltransferase activity"/>
    <property type="evidence" value="ECO:0007669"/>
    <property type="project" value="UniProtKB-EC"/>
</dbReference>
<keyword evidence="13" id="KW-0961">Cell wall biogenesis/degradation</keyword>
<dbReference type="STRING" id="2518989.IMCC3088_1381"/>
<keyword evidence="6" id="KW-0808">Transferase</keyword>
<comment type="catalytic activity">
    <reaction evidence="20">
        <text>[GlcNAc-(1-&gt;4)-Mur2Ac(oyl-L-Ala-gamma-D-Glu-L-Lys-D-Ala-D-Ala)](n)-di-trans,octa-cis-undecaprenyl diphosphate + beta-D-GlcNAc-(1-&gt;4)-Mur2Ac(oyl-L-Ala-gamma-D-Glu-L-Lys-D-Ala-D-Ala)-di-trans,octa-cis-undecaprenyl diphosphate = [GlcNAc-(1-&gt;4)-Mur2Ac(oyl-L-Ala-gamma-D-Glu-L-Lys-D-Ala-D-Ala)](n+1)-di-trans,octa-cis-undecaprenyl diphosphate + di-trans,octa-cis-undecaprenyl diphosphate + H(+)</text>
        <dbReference type="Rhea" id="RHEA:23708"/>
        <dbReference type="Rhea" id="RHEA-COMP:9602"/>
        <dbReference type="Rhea" id="RHEA-COMP:9603"/>
        <dbReference type="ChEBI" id="CHEBI:15378"/>
        <dbReference type="ChEBI" id="CHEBI:58405"/>
        <dbReference type="ChEBI" id="CHEBI:60033"/>
        <dbReference type="ChEBI" id="CHEBI:78435"/>
        <dbReference type="EC" id="2.4.99.28"/>
    </reaction>
</comment>
<accession>F3L1P1</accession>
<dbReference type="PANTHER" id="PTHR30474">
    <property type="entry name" value="CELL CYCLE PROTEIN"/>
    <property type="match status" value="1"/>
</dbReference>
<comment type="pathway">
    <text evidence="2">Cell wall biogenesis; peptidoglycan biosynthesis.</text>
</comment>
<keyword evidence="12" id="KW-0131">Cell cycle</keyword>
<sequence length="331" mass="36386">MKHAIYLCVATLAAALVYQIPPRFWDGTSWIWLLIAIALLVVVLIPGVGREVNGAQRWIPLVIVNLQPSEVAKAALVLFLASYLRRREDEVRESWTGFIKPLVILGILSVLLLLEPDFGATVIVCGTALGMLFLAGVRLMQFTIVALGLALIGVGMVAFAPYRLQRFLAYQDPWADPFNTGFQLTQSLIAFGRGELAGVGFGQSVQKLFYLPEAHTDFVFSIWAEETGFIGSIGLLLVFIALISRLLWWSRRALSVQRTFESHVFAGIALMLSGQVFVSMGMSMGLLPTKGLTLPMISFGGSSLIVTLCLLAIALRMTRECDKPEPRRPKS</sequence>
<evidence type="ECO:0000256" key="21">
    <source>
        <dbReference type="SAM" id="Phobius"/>
    </source>
</evidence>
<evidence type="ECO:0000256" key="6">
    <source>
        <dbReference type="ARBA" id="ARBA00022679"/>
    </source>
</evidence>
<dbReference type="GO" id="GO:0071555">
    <property type="term" value="P:cell wall organization"/>
    <property type="evidence" value="ECO:0007669"/>
    <property type="project" value="UniProtKB-KW"/>
</dbReference>
<evidence type="ECO:0000313" key="22">
    <source>
        <dbReference type="EMBL" id="EGG29744.1"/>
    </source>
</evidence>
<evidence type="ECO:0000256" key="15">
    <source>
        <dbReference type="ARBA" id="ARBA00033270"/>
    </source>
</evidence>
<keyword evidence="5" id="KW-0328">Glycosyltransferase</keyword>
<evidence type="ECO:0000256" key="11">
    <source>
        <dbReference type="ARBA" id="ARBA00023136"/>
    </source>
</evidence>
<feature type="transmembrane region" description="Helical" evidence="21">
    <location>
        <begin position="29"/>
        <end position="49"/>
    </location>
</feature>
<name>F3L1P1_9GAMM</name>
<dbReference type="NCBIfam" id="TIGR02614">
    <property type="entry name" value="ftsW"/>
    <property type="match status" value="1"/>
</dbReference>
<evidence type="ECO:0000256" key="9">
    <source>
        <dbReference type="ARBA" id="ARBA00022984"/>
    </source>
</evidence>
<dbReference type="eggNOG" id="COG0772">
    <property type="taxonomic scope" value="Bacteria"/>
</dbReference>
<feature type="transmembrane region" description="Helical" evidence="21">
    <location>
        <begin position="144"/>
        <end position="164"/>
    </location>
</feature>
<evidence type="ECO:0000256" key="19">
    <source>
        <dbReference type="ARBA" id="ARBA00044770"/>
    </source>
</evidence>
<evidence type="ECO:0000256" key="13">
    <source>
        <dbReference type="ARBA" id="ARBA00023316"/>
    </source>
</evidence>
<evidence type="ECO:0000256" key="3">
    <source>
        <dbReference type="ARBA" id="ARBA00022475"/>
    </source>
</evidence>
<evidence type="ECO:0000256" key="20">
    <source>
        <dbReference type="ARBA" id="ARBA00049902"/>
    </source>
</evidence>
<keyword evidence="9" id="KW-0573">Peptidoglycan synthesis</keyword>
<dbReference type="EC" id="2.4.99.28" evidence="19"/>
<evidence type="ECO:0000256" key="8">
    <source>
        <dbReference type="ARBA" id="ARBA00022960"/>
    </source>
</evidence>
<comment type="similarity">
    <text evidence="16">Belongs to the SEDS family. FtsW subfamily.</text>
</comment>
<evidence type="ECO:0000256" key="14">
    <source>
        <dbReference type="ARBA" id="ARBA00032370"/>
    </source>
</evidence>
<keyword evidence="8" id="KW-0133">Cell shape</keyword>
<keyword evidence="23" id="KW-1185">Reference proteome</keyword>
<evidence type="ECO:0000256" key="7">
    <source>
        <dbReference type="ARBA" id="ARBA00022692"/>
    </source>
</evidence>
<comment type="caution">
    <text evidence="22">The sequence shown here is derived from an EMBL/GenBank/DDBJ whole genome shotgun (WGS) entry which is preliminary data.</text>
</comment>
<dbReference type="AlphaFoldDB" id="F3L1P1"/>
<proteinExistence type="inferred from homology"/>
<dbReference type="GO" id="GO:0032153">
    <property type="term" value="C:cell division site"/>
    <property type="evidence" value="ECO:0007669"/>
    <property type="project" value="TreeGrafter"/>
</dbReference>
<evidence type="ECO:0000256" key="16">
    <source>
        <dbReference type="ARBA" id="ARBA00038053"/>
    </source>
</evidence>
<organism evidence="22 23">
    <name type="scientific">Aequoribacter fuscus</name>
    <dbReference type="NCBI Taxonomy" id="2518989"/>
    <lineage>
        <taxon>Bacteria</taxon>
        <taxon>Pseudomonadati</taxon>
        <taxon>Pseudomonadota</taxon>
        <taxon>Gammaproteobacteria</taxon>
        <taxon>Cellvibrionales</taxon>
        <taxon>Halieaceae</taxon>
        <taxon>Aequoribacter</taxon>
    </lineage>
</organism>
<evidence type="ECO:0000256" key="12">
    <source>
        <dbReference type="ARBA" id="ARBA00023306"/>
    </source>
</evidence>
<dbReference type="PANTHER" id="PTHR30474:SF2">
    <property type="entry name" value="PEPTIDOGLYCAN GLYCOSYLTRANSFERASE FTSW-RELATED"/>
    <property type="match status" value="1"/>
</dbReference>
<dbReference type="Pfam" id="PF01098">
    <property type="entry name" value="FTSW_RODA_SPOVE"/>
    <property type="match status" value="1"/>
</dbReference>
<dbReference type="GO" id="GO:0008360">
    <property type="term" value="P:regulation of cell shape"/>
    <property type="evidence" value="ECO:0007669"/>
    <property type="project" value="UniProtKB-KW"/>
</dbReference>
<keyword evidence="7 21" id="KW-0812">Transmembrane</keyword>
<protein>
    <recommendedName>
        <fullName evidence="17">Probable peptidoglycan glycosyltransferase FtsW</fullName>
        <ecNumber evidence="19">2.4.99.28</ecNumber>
    </recommendedName>
    <alternativeName>
        <fullName evidence="18">Cell division protein FtsW</fullName>
    </alternativeName>
    <alternativeName>
        <fullName evidence="15">Cell wall polymerase</fullName>
    </alternativeName>
    <alternativeName>
        <fullName evidence="14">Peptidoglycan polymerase</fullName>
    </alternativeName>
</protein>
<dbReference type="EMBL" id="AEIG01000034">
    <property type="protein sequence ID" value="EGG29744.1"/>
    <property type="molecule type" value="Genomic_DNA"/>
</dbReference>
<comment type="subcellular location">
    <subcellularLocation>
        <location evidence="1">Cell membrane</location>
        <topology evidence="1">Multi-pass membrane protein</topology>
    </subcellularLocation>
</comment>
<evidence type="ECO:0000256" key="10">
    <source>
        <dbReference type="ARBA" id="ARBA00022989"/>
    </source>
</evidence>
<dbReference type="GO" id="GO:0051301">
    <property type="term" value="P:cell division"/>
    <property type="evidence" value="ECO:0007669"/>
    <property type="project" value="UniProtKB-KW"/>
</dbReference>
<gene>
    <name evidence="22" type="ORF">IMCC3088_1381</name>
</gene>
<feature type="transmembrane region" description="Helical" evidence="21">
    <location>
        <begin position="95"/>
        <end position="114"/>
    </location>
</feature>
<keyword evidence="10 21" id="KW-1133">Transmembrane helix</keyword>
<feature type="transmembrane region" description="Helical" evidence="21">
    <location>
        <begin position="229"/>
        <end position="248"/>
    </location>
</feature>
<dbReference type="InterPro" id="IPR013437">
    <property type="entry name" value="FtsW"/>
</dbReference>
<dbReference type="GO" id="GO:0015648">
    <property type="term" value="F:lipid-linked peptidoglycan transporter activity"/>
    <property type="evidence" value="ECO:0007669"/>
    <property type="project" value="TreeGrafter"/>
</dbReference>
<dbReference type="InterPro" id="IPR001182">
    <property type="entry name" value="FtsW/RodA"/>
</dbReference>
<dbReference type="Proteomes" id="UP000005615">
    <property type="component" value="Unassembled WGS sequence"/>
</dbReference>
<evidence type="ECO:0000256" key="4">
    <source>
        <dbReference type="ARBA" id="ARBA00022618"/>
    </source>
</evidence>